<dbReference type="Pfam" id="PF22905">
    <property type="entry name" value="Hydro_N_hd"/>
    <property type="match status" value="1"/>
</dbReference>
<feature type="domain" description="Predicted hydrolase N-terminal" evidence="2">
    <location>
        <begin position="10"/>
        <end position="183"/>
    </location>
</feature>
<evidence type="ECO:0000313" key="4">
    <source>
        <dbReference type="Proteomes" id="UP000247781"/>
    </source>
</evidence>
<dbReference type="EMBL" id="QJJU01000006">
    <property type="protein sequence ID" value="PXX09345.1"/>
    <property type="molecule type" value="Genomic_DNA"/>
</dbReference>
<proteinExistence type="predicted"/>
<feature type="region of interest" description="Disordered" evidence="1">
    <location>
        <begin position="214"/>
        <end position="236"/>
    </location>
</feature>
<reference evidence="3 4" key="2">
    <citation type="submission" date="2018-06" db="EMBL/GenBank/DDBJ databases">
        <title>Sequencing of bacterial isolates from soil warming experiment in Harvard Forest, Massachusetts, USA.</title>
        <authorList>
            <person name="Deangelis K.PhD."/>
        </authorList>
    </citation>
    <scope>NUCLEOTIDE SEQUENCE [LARGE SCALE GENOMIC DNA]</scope>
    <source>
        <strain evidence="3 4">GAS496</strain>
    </source>
</reference>
<sequence length="298" mass="31009">MPPEGFVNFSADELAGEAGGDPWKLNDELQTGQPGAINDLADAFHDAAGCVAEVEDDFQRAKQRFEQGWTHRDGQNPINDSAEVTRATTQLGLQRTQTAVIAADLETVAASLASAQRSSDSDISALDSTLHAIDDQISAALAAGQDSQSLHQSAVAAVTATLGTVRGIRDTYVASMKAAESAMADSTGYVPDAIDSLMGQPDAAAAAAQRYDQTQRAADEATVKTAGPNSPEGKAAAARVRDYATVTNPAATAEAHRLAGERLSDYTMSKQMGPFQKDPITGSDPVSRGTVGLTVFPA</sequence>
<dbReference type="RefSeq" id="WP_110316329.1">
    <property type="nucleotide sequence ID" value="NZ_QJJU01000006.1"/>
</dbReference>
<dbReference type="OrthoDB" id="4509678at2"/>
<dbReference type="AlphaFoldDB" id="A0A318HHL0"/>
<accession>A0A318HHL0</accession>
<dbReference type="Proteomes" id="UP000247781">
    <property type="component" value="Unassembled WGS sequence"/>
</dbReference>
<organism evidence="3 4">
    <name type="scientific">Mycolicibacterium moriokaense</name>
    <dbReference type="NCBI Taxonomy" id="39691"/>
    <lineage>
        <taxon>Bacteria</taxon>
        <taxon>Bacillati</taxon>
        <taxon>Actinomycetota</taxon>
        <taxon>Actinomycetes</taxon>
        <taxon>Mycobacteriales</taxon>
        <taxon>Mycobacteriaceae</taxon>
        <taxon>Mycolicibacterium</taxon>
    </lineage>
</organism>
<gene>
    <name evidence="3" type="ORF">C8E89_106272</name>
</gene>
<evidence type="ECO:0000313" key="3">
    <source>
        <dbReference type="EMBL" id="PXX09345.1"/>
    </source>
</evidence>
<keyword evidence="4" id="KW-1185">Reference proteome</keyword>
<protein>
    <recommendedName>
        <fullName evidence="2">Predicted hydrolase N-terminal domain-containing protein</fullName>
    </recommendedName>
</protein>
<dbReference type="InterPro" id="IPR054469">
    <property type="entry name" value="Pred_hydrolase_N"/>
</dbReference>
<comment type="caution">
    <text evidence="3">The sequence shown here is derived from an EMBL/GenBank/DDBJ whole genome shotgun (WGS) entry which is preliminary data.</text>
</comment>
<evidence type="ECO:0000259" key="2">
    <source>
        <dbReference type="Pfam" id="PF22905"/>
    </source>
</evidence>
<evidence type="ECO:0000256" key="1">
    <source>
        <dbReference type="SAM" id="MobiDB-lite"/>
    </source>
</evidence>
<name>A0A318HHL0_9MYCO</name>
<reference evidence="4" key="1">
    <citation type="submission" date="2018-05" db="EMBL/GenBank/DDBJ databases">
        <authorList>
            <person name="Deangelis K."/>
            <person name="Huntemann M."/>
            <person name="Clum A."/>
            <person name="Pillay M."/>
            <person name="Palaniappan K."/>
            <person name="Varghese N."/>
            <person name="Mikhailova N."/>
            <person name="Stamatis D."/>
            <person name="Reddy T."/>
            <person name="Daum C."/>
            <person name="Shapiro N."/>
            <person name="Ivanova N."/>
            <person name="Kyrpides N."/>
            <person name="Woyke T."/>
        </authorList>
    </citation>
    <scope>NUCLEOTIDE SEQUENCE [LARGE SCALE GENOMIC DNA]</scope>
    <source>
        <strain evidence="4">GAS496</strain>
    </source>
</reference>